<proteinExistence type="predicted"/>
<feature type="transmembrane region" description="Helical" evidence="1">
    <location>
        <begin position="104"/>
        <end position="132"/>
    </location>
</feature>
<reference evidence="2 3" key="1">
    <citation type="submission" date="2018-07" db="EMBL/GenBank/DDBJ databases">
        <title>Genomic Encyclopedia of Type Strains, Phase IV (KMG-IV): sequencing the most valuable type-strain genomes for metagenomic binning, comparative biology and taxonomic classification.</title>
        <authorList>
            <person name="Goeker M."/>
        </authorList>
    </citation>
    <scope>NUCLEOTIDE SEQUENCE [LARGE SCALE GENOMIC DNA]</scope>
    <source>
        <strain evidence="2 3">DSM 27696</strain>
    </source>
</reference>
<gene>
    <name evidence="2" type="ORF">DFR57_10228</name>
</gene>
<dbReference type="RefSeq" id="WP_114351532.1">
    <property type="nucleotide sequence ID" value="NZ_QPJJ01000002.1"/>
</dbReference>
<feature type="transmembrane region" description="Helical" evidence="1">
    <location>
        <begin position="23"/>
        <end position="47"/>
    </location>
</feature>
<dbReference type="InterPro" id="IPR006938">
    <property type="entry name" value="DUF624"/>
</dbReference>
<feature type="transmembrane region" description="Helical" evidence="1">
    <location>
        <begin position="179"/>
        <end position="198"/>
    </location>
</feature>
<evidence type="ECO:0000313" key="2">
    <source>
        <dbReference type="EMBL" id="RCW76753.1"/>
    </source>
</evidence>
<keyword evidence="1" id="KW-0812">Transmembrane</keyword>
<dbReference type="Proteomes" id="UP000252585">
    <property type="component" value="Unassembled WGS sequence"/>
</dbReference>
<feature type="transmembrane region" description="Helical" evidence="1">
    <location>
        <begin position="153"/>
        <end position="173"/>
    </location>
</feature>
<dbReference type="EMBL" id="QPJJ01000002">
    <property type="protein sequence ID" value="RCW76753.1"/>
    <property type="molecule type" value="Genomic_DNA"/>
</dbReference>
<dbReference type="OrthoDB" id="2182676at2"/>
<protein>
    <submittedName>
        <fullName evidence="2">Putative membrane protein YesL</fullName>
    </submittedName>
</protein>
<keyword evidence="1" id="KW-1133">Transmembrane helix</keyword>
<organism evidence="2 3">
    <name type="scientific">Saliterribacillus persicus</name>
    <dbReference type="NCBI Taxonomy" id="930114"/>
    <lineage>
        <taxon>Bacteria</taxon>
        <taxon>Bacillati</taxon>
        <taxon>Bacillota</taxon>
        <taxon>Bacilli</taxon>
        <taxon>Bacillales</taxon>
        <taxon>Bacillaceae</taxon>
        <taxon>Saliterribacillus</taxon>
    </lineage>
</organism>
<keyword evidence="1" id="KW-0472">Membrane</keyword>
<evidence type="ECO:0000313" key="3">
    <source>
        <dbReference type="Proteomes" id="UP000252585"/>
    </source>
</evidence>
<name>A0A368Y924_9BACI</name>
<dbReference type="Pfam" id="PF04854">
    <property type="entry name" value="DUF624"/>
    <property type="match status" value="1"/>
</dbReference>
<feature type="transmembrane region" description="Helical" evidence="1">
    <location>
        <begin position="78"/>
        <end position="98"/>
    </location>
</feature>
<keyword evidence="3" id="KW-1185">Reference proteome</keyword>
<evidence type="ECO:0000256" key="1">
    <source>
        <dbReference type="SAM" id="Phobius"/>
    </source>
</evidence>
<comment type="caution">
    <text evidence="2">The sequence shown here is derived from an EMBL/GenBank/DDBJ whole genome shotgun (WGS) entry which is preliminary data.</text>
</comment>
<sequence length="207" mass="23365">MRNFTAGYIVIGEWLFKVIILNLFWFLFMIAGLGLFGIFPATAALFATIRKDLIEEKDIKLFSTFWHYFKTDFLKANLLGYFLTIIGGLLIFNIRVLGQLEGSILNSILMVVTYILLAILALIAIYIFPVFVHFQLRFLEYIKYSSVLIIGKPLHTIVSVLLIAGIFTGFYMVPGLIPVVGSSIIAYVLMKIALSSFAKKEEESISN</sequence>
<dbReference type="AlphaFoldDB" id="A0A368Y924"/>
<accession>A0A368Y924</accession>